<proteinExistence type="predicted"/>
<dbReference type="EMBL" id="CM009290">
    <property type="protein sequence ID" value="PNT55777.1"/>
    <property type="molecule type" value="Genomic_DNA"/>
</dbReference>
<dbReference type="AlphaFoldDB" id="A0A2K2C170"/>
<keyword evidence="2" id="KW-1185">Reference proteome</keyword>
<dbReference type="Proteomes" id="UP000006729">
    <property type="component" value="Chromosome 1"/>
</dbReference>
<evidence type="ECO:0000313" key="2">
    <source>
        <dbReference type="Proteomes" id="UP000006729"/>
    </source>
</evidence>
<dbReference type="InParanoid" id="A0A2K2C170"/>
<evidence type="ECO:0000313" key="1">
    <source>
        <dbReference type="EMBL" id="PNT55777.1"/>
    </source>
</evidence>
<gene>
    <name evidence="1" type="ORF">POPTR_001G210300</name>
</gene>
<name>A0A2K2C170_POPTR</name>
<reference evidence="1 2" key="1">
    <citation type="journal article" date="2006" name="Science">
        <title>The genome of black cottonwood, Populus trichocarpa (Torr. &amp; Gray).</title>
        <authorList>
            <person name="Tuskan G.A."/>
            <person name="Difazio S."/>
            <person name="Jansson S."/>
            <person name="Bohlmann J."/>
            <person name="Grigoriev I."/>
            <person name="Hellsten U."/>
            <person name="Putnam N."/>
            <person name="Ralph S."/>
            <person name="Rombauts S."/>
            <person name="Salamov A."/>
            <person name="Schein J."/>
            <person name="Sterck L."/>
            <person name="Aerts A."/>
            <person name="Bhalerao R.R."/>
            <person name="Bhalerao R.P."/>
            <person name="Blaudez D."/>
            <person name="Boerjan W."/>
            <person name="Brun A."/>
            <person name="Brunner A."/>
            <person name="Busov V."/>
            <person name="Campbell M."/>
            <person name="Carlson J."/>
            <person name="Chalot M."/>
            <person name="Chapman J."/>
            <person name="Chen G.L."/>
            <person name="Cooper D."/>
            <person name="Coutinho P.M."/>
            <person name="Couturier J."/>
            <person name="Covert S."/>
            <person name="Cronk Q."/>
            <person name="Cunningham R."/>
            <person name="Davis J."/>
            <person name="Degroeve S."/>
            <person name="Dejardin A."/>
            <person name="Depamphilis C."/>
            <person name="Detter J."/>
            <person name="Dirks B."/>
            <person name="Dubchak I."/>
            <person name="Duplessis S."/>
            <person name="Ehlting J."/>
            <person name="Ellis B."/>
            <person name="Gendler K."/>
            <person name="Goodstein D."/>
            <person name="Gribskov M."/>
            <person name="Grimwood J."/>
            <person name="Groover A."/>
            <person name="Gunter L."/>
            <person name="Hamberger B."/>
            <person name="Heinze B."/>
            <person name="Helariutta Y."/>
            <person name="Henrissat B."/>
            <person name="Holligan D."/>
            <person name="Holt R."/>
            <person name="Huang W."/>
            <person name="Islam-Faridi N."/>
            <person name="Jones S."/>
            <person name="Jones-Rhoades M."/>
            <person name="Jorgensen R."/>
            <person name="Joshi C."/>
            <person name="Kangasjarvi J."/>
            <person name="Karlsson J."/>
            <person name="Kelleher C."/>
            <person name="Kirkpatrick R."/>
            <person name="Kirst M."/>
            <person name="Kohler A."/>
            <person name="Kalluri U."/>
            <person name="Larimer F."/>
            <person name="Leebens-Mack J."/>
            <person name="Leple J.C."/>
            <person name="Locascio P."/>
            <person name="Lou Y."/>
            <person name="Lucas S."/>
            <person name="Martin F."/>
            <person name="Montanini B."/>
            <person name="Napoli C."/>
            <person name="Nelson D.R."/>
            <person name="Nelson C."/>
            <person name="Nieminen K."/>
            <person name="Nilsson O."/>
            <person name="Pereda V."/>
            <person name="Peter G."/>
            <person name="Philippe R."/>
            <person name="Pilate G."/>
            <person name="Poliakov A."/>
            <person name="Razumovskaya J."/>
            <person name="Richardson P."/>
            <person name="Rinaldi C."/>
            <person name="Ritland K."/>
            <person name="Rouze P."/>
            <person name="Ryaboy D."/>
            <person name="Schmutz J."/>
            <person name="Schrader J."/>
            <person name="Segerman B."/>
            <person name="Shin H."/>
            <person name="Siddiqui A."/>
            <person name="Sterky F."/>
            <person name="Terry A."/>
            <person name="Tsai C.J."/>
            <person name="Uberbacher E."/>
            <person name="Unneberg P."/>
            <person name="Vahala J."/>
            <person name="Wall K."/>
            <person name="Wessler S."/>
            <person name="Yang G."/>
            <person name="Yin T."/>
            <person name="Douglas C."/>
            <person name="Marra M."/>
            <person name="Sandberg G."/>
            <person name="Van de Peer Y."/>
            <person name="Rokhsar D."/>
        </authorList>
    </citation>
    <scope>NUCLEOTIDE SEQUENCE [LARGE SCALE GENOMIC DNA]</scope>
    <source>
        <strain evidence="2">cv. Nisqually</strain>
    </source>
</reference>
<accession>A0A2K2C170</accession>
<sequence length="65" mass="7636">MILEQKCAGSSVQRSIPTITFSFKKKGDHFWPHRPIVSISSLPFIIQIYMTNEVEFQWQDLFYLG</sequence>
<organism evidence="1 2">
    <name type="scientific">Populus trichocarpa</name>
    <name type="common">Western balsam poplar</name>
    <name type="synonym">Populus balsamifera subsp. trichocarpa</name>
    <dbReference type="NCBI Taxonomy" id="3694"/>
    <lineage>
        <taxon>Eukaryota</taxon>
        <taxon>Viridiplantae</taxon>
        <taxon>Streptophyta</taxon>
        <taxon>Embryophyta</taxon>
        <taxon>Tracheophyta</taxon>
        <taxon>Spermatophyta</taxon>
        <taxon>Magnoliopsida</taxon>
        <taxon>eudicotyledons</taxon>
        <taxon>Gunneridae</taxon>
        <taxon>Pentapetalae</taxon>
        <taxon>rosids</taxon>
        <taxon>fabids</taxon>
        <taxon>Malpighiales</taxon>
        <taxon>Salicaceae</taxon>
        <taxon>Saliceae</taxon>
        <taxon>Populus</taxon>
    </lineage>
</organism>
<protein>
    <submittedName>
        <fullName evidence="1">Uncharacterized protein</fullName>
    </submittedName>
</protein>